<dbReference type="EMBL" id="JAMZIH010007574">
    <property type="protein sequence ID" value="KAJ1672967.1"/>
    <property type="molecule type" value="Genomic_DNA"/>
</dbReference>
<comment type="caution">
    <text evidence="1">The sequence shown here is derived from an EMBL/GenBank/DDBJ whole genome shotgun (WGS) entry which is preliminary data.</text>
</comment>
<proteinExistence type="predicted"/>
<evidence type="ECO:0000313" key="2">
    <source>
        <dbReference type="Proteomes" id="UP001145114"/>
    </source>
</evidence>
<sequence>MKAVLTFTVLASTYLASTFANVQTQPAYYYVLPPAAYPYSHTELALTQPSDSCHCAITTATKILTVTVTSDNAEAQIVTQTVTQPVTATITEVQNNTETLTITTTTTDTVTDCPATNTSVGGEHTISNPAPAYSAAYPVIQVTNYPIIRFTSSPPPSYPPGVKGEYVEVPLTNPASTVTIVPYSSTSVPVVGYSGGSGYTVSASVLGDLTLFASCSSETAVASVGGSRTTSSDYFQYGGPNVGYYNGEVLDSNQKGDPTAFEVLLYHTTPTC</sequence>
<organism evidence="1 2">
    <name type="scientific">Spiromyces aspiralis</name>
    <dbReference type="NCBI Taxonomy" id="68401"/>
    <lineage>
        <taxon>Eukaryota</taxon>
        <taxon>Fungi</taxon>
        <taxon>Fungi incertae sedis</taxon>
        <taxon>Zoopagomycota</taxon>
        <taxon>Kickxellomycotina</taxon>
        <taxon>Kickxellomycetes</taxon>
        <taxon>Kickxellales</taxon>
        <taxon>Kickxellaceae</taxon>
        <taxon>Spiromyces</taxon>
    </lineage>
</organism>
<reference evidence="1" key="1">
    <citation type="submission" date="2022-06" db="EMBL/GenBank/DDBJ databases">
        <title>Phylogenomic reconstructions and comparative analyses of Kickxellomycotina fungi.</title>
        <authorList>
            <person name="Reynolds N.K."/>
            <person name="Stajich J.E."/>
            <person name="Barry K."/>
            <person name="Grigoriev I.V."/>
            <person name="Crous P."/>
            <person name="Smith M.E."/>
        </authorList>
    </citation>
    <scope>NUCLEOTIDE SEQUENCE</scope>
    <source>
        <strain evidence="1">RSA 2271</strain>
    </source>
</reference>
<gene>
    <name evidence="1" type="ORF">EV182_006148</name>
</gene>
<evidence type="ECO:0000313" key="1">
    <source>
        <dbReference type="EMBL" id="KAJ1672967.1"/>
    </source>
</evidence>
<accession>A0ACC1H9A9</accession>
<name>A0ACC1H9A9_9FUNG</name>
<protein>
    <submittedName>
        <fullName evidence="1">Uncharacterized protein</fullName>
    </submittedName>
</protein>
<dbReference type="Proteomes" id="UP001145114">
    <property type="component" value="Unassembled WGS sequence"/>
</dbReference>
<keyword evidence="2" id="KW-1185">Reference proteome</keyword>